<protein>
    <recommendedName>
        <fullName evidence="3">DUF3310 domain-containing protein</fullName>
    </recommendedName>
</protein>
<dbReference type="Proteomes" id="UP001180368">
    <property type="component" value="Segment"/>
</dbReference>
<accession>A0AA50AH78</accession>
<reference evidence="1" key="1">
    <citation type="submission" date="2023-04" db="EMBL/GenBank/DDBJ databases">
        <authorList>
            <person name="Li H."/>
        </authorList>
    </citation>
    <scope>NUCLEOTIDE SEQUENCE</scope>
</reference>
<evidence type="ECO:0000313" key="1">
    <source>
        <dbReference type="EMBL" id="WLJ89333.1"/>
    </source>
</evidence>
<sequence length="130" mass="14620">MNKESCSSFIFGASCSGYPDSEMCTKCPCMRAGCRTTPLQLKCIREDGDFYEEQKITSKASETQVGGSHYIDMGIQPLEFTYANYGYTGLKAAIHTKVNKYLGRKKDNEVQQLEKAKHCIELLIEKAKLQ</sequence>
<name>A0AA50AH78_9CAUD</name>
<evidence type="ECO:0000313" key="2">
    <source>
        <dbReference type="Proteomes" id="UP001180368"/>
    </source>
</evidence>
<organism evidence="1 2">
    <name type="scientific">Vibrio phage vB_ValA_R15Z</name>
    <dbReference type="NCBI Taxonomy" id="3044218"/>
    <lineage>
        <taxon>Viruses</taxon>
        <taxon>Duplodnaviria</taxon>
        <taxon>Heunggongvirae</taxon>
        <taxon>Uroviricota</taxon>
        <taxon>Caudoviricetes</taxon>
        <taxon>Autographivirales</taxon>
        <taxon>Autosignataviridae</taxon>
        <taxon>Colwellvirinae</taxon>
        <taxon>Kaohsiungvirus</taxon>
        <taxon>Kaohsiungvirus R15Z</taxon>
    </lineage>
</organism>
<dbReference type="PROSITE" id="PS51257">
    <property type="entry name" value="PROKAR_LIPOPROTEIN"/>
    <property type="match status" value="1"/>
</dbReference>
<dbReference type="EMBL" id="OQ745668">
    <property type="protein sequence ID" value="WLJ89333.1"/>
    <property type="molecule type" value="Genomic_DNA"/>
</dbReference>
<proteinExistence type="predicted"/>
<evidence type="ECO:0008006" key="3">
    <source>
        <dbReference type="Google" id="ProtNLM"/>
    </source>
</evidence>
<keyword evidence="2" id="KW-1185">Reference proteome</keyword>